<reference evidence="1" key="1">
    <citation type="submission" date="2016-08" db="EMBL/GenBank/DDBJ databases">
        <authorList>
            <person name="Ngugi D.K."/>
            <person name="Miyake S."/>
            <person name="Stingl U."/>
        </authorList>
    </citation>
    <scope>NUCLEOTIDE SEQUENCE</scope>
    <source>
        <strain evidence="1">SCG-B11WGA-EpuloA1</strain>
    </source>
</reference>
<evidence type="ECO:0000313" key="1">
    <source>
        <dbReference type="EMBL" id="ONI38080.1"/>
    </source>
</evidence>
<keyword evidence="2" id="KW-1185">Reference proteome</keyword>
<name>A0ACC8X812_9FIRM</name>
<accession>A0ACC8X812</accession>
<proteinExistence type="predicted"/>
<protein>
    <submittedName>
        <fullName evidence="1">Uncharacterized protein</fullName>
    </submittedName>
</protein>
<evidence type="ECO:0000313" key="2">
    <source>
        <dbReference type="Proteomes" id="UP000188605"/>
    </source>
</evidence>
<dbReference type="Proteomes" id="UP000188605">
    <property type="component" value="Unassembled WGS sequence"/>
</dbReference>
<organism evidence="1 2">
    <name type="scientific">Candidatus Epulonipiscium fishelsonii</name>
    <dbReference type="NCBI Taxonomy" id="77094"/>
    <lineage>
        <taxon>Bacteria</taxon>
        <taxon>Bacillati</taxon>
        <taxon>Bacillota</taxon>
        <taxon>Clostridia</taxon>
        <taxon>Lachnospirales</taxon>
        <taxon>Lachnospiraceae</taxon>
        <taxon>Candidatus Epulonipiscium</taxon>
    </lineage>
</organism>
<dbReference type="EMBL" id="LJDB01000098">
    <property type="protein sequence ID" value="ONI38080.1"/>
    <property type="molecule type" value="Genomic_DNA"/>
</dbReference>
<sequence>MELARALNIGLKHCKNEIVARMDTDDISKPERCETQLKFLEEHPNIDMVGSYAAEFSENIEEIDDIKAVPQTYLEIVKFIKTRNPFNHPSVMYKKSKVLGIGGYKHFRGFEDYYLWIKMINNGLVVANVKKVLIYMRTTQEMFKRRGGMNYFKDMLTLANYLKKKNLMSPLEFYKFVSIRGVVILMPNRLRQMVYQTFLRKGKKIT</sequence>
<gene>
    <name evidence="1" type="ORF">AN396_11710</name>
</gene>
<comment type="caution">
    <text evidence="1">The sequence shown here is derived from an EMBL/GenBank/DDBJ whole genome shotgun (WGS) entry which is preliminary data.</text>
</comment>